<keyword evidence="3" id="KW-1185">Reference proteome</keyword>
<dbReference type="Proteomes" id="UP000594967">
    <property type="component" value="Chromosome"/>
</dbReference>
<keyword evidence="1" id="KW-1133">Transmembrane helix</keyword>
<reference evidence="2 3" key="1">
    <citation type="submission" date="2020-12" db="EMBL/GenBank/DDBJ databases">
        <title>FDA dAtabase for Regulatory Grade micrObial Sequences (FDA-ARGOS): Supporting development and validation of Infectious Disease Dx tests.</title>
        <authorList>
            <person name="Sproer C."/>
            <person name="Gronow S."/>
            <person name="Severitt S."/>
            <person name="Schroder I."/>
            <person name="Tallon L."/>
            <person name="Sadzewicz L."/>
            <person name="Zhao X."/>
            <person name="Boylan J."/>
            <person name="Ott S."/>
            <person name="Bowen H."/>
            <person name="Vavikolanu K."/>
            <person name="Mehta A."/>
            <person name="Aluvathingal J."/>
            <person name="Nadendla S."/>
            <person name="Lowell S."/>
            <person name="Myers T."/>
            <person name="Yan Y."/>
            <person name="Sichtig H."/>
        </authorList>
    </citation>
    <scope>NUCLEOTIDE SEQUENCE [LARGE SCALE GENOMIC DNA]</scope>
    <source>
        <strain evidence="2 3">FDAARGOS_907</strain>
    </source>
</reference>
<accession>A0A7T2SPX5</accession>
<keyword evidence="1" id="KW-0812">Transmembrane</keyword>
<protein>
    <submittedName>
        <fullName evidence="2">Uncharacterized protein</fullName>
    </submittedName>
</protein>
<evidence type="ECO:0000313" key="2">
    <source>
        <dbReference type="EMBL" id="QPS19444.1"/>
    </source>
</evidence>
<evidence type="ECO:0000256" key="1">
    <source>
        <dbReference type="SAM" id="Phobius"/>
    </source>
</evidence>
<name>A0A7T2SPX5_SERPL</name>
<feature type="transmembrane region" description="Helical" evidence="1">
    <location>
        <begin position="99"/>
        <end position="120"/>
    </location>
</feature>
<organism evidence="2 3">
    <name type="scientific">Serratia plymuthica</name>
    <dbReference type="NCBI Taxonomy" id="82996"/>
    <lineage>
        <taxon>Bacteria</taxon>
        <taxon>Pseudomonadati</taxon>
        <taxon>Pseudomonadota</taxon>
        <taxon>Gammaproteobacteria</taxon>
        <taxon>Enterobacterales</taxon>
        <taxon>Yersiniaceae</taxon>
        <taxon>Serratia</taxon>
    </lineage>
</organism>
<gene>
    <name evidence="2" type="ORF">I6G64_17915</name>
</gene>
<keyword evidence="1" id="KW-0472">Membrane</keyword>
<proteinExistence type="predicted"/>
<sequence>MQSQTAENDNALTGRTPFINGIVESLPVVIGSMPVAFAFGLSAVKPGSSPLENLFLPNPCGRQPVCDYRPRSLASTDQVVASTGRFYRAGSRLYRSKSIIFPIQISTATLGLTLKLLMIFSRSNL</sequence>
<evidence type="ECO:0000313" key="3">
    <source>
        <dbReference type="Proteomes" id="UP000594967"/>
    </source>
</evidence>
<dbReference type="EMBL" id="CP065673">
    <property type="protein sequence ID" value="QPS19444.1"/>
    <property type="molecule type" value="Genomic_DNA"/>
</dbReference>